<dbReference type="EMBL" id="CABVOU010000047">
    <property type="protein sequence ID" value="VVZ97363.1"/>
    <property type="molecule type" value="Genomic_DNA"/>
</dbReference>
<dbReference type="PANTHER" id="PTHR30163">
    <property type="entry name" value="MEMBRANE-BOUND LYTIC MUREIN TRANSGLYCOSYLASE B"/>
    <property type="match status" value="1"/>
</dbReference>
<dbReference type="InterPro" id="IPR023346">
    <property type="entry name" value="Lysozyme-like_dom_sf"/>
</dbReference>
<dbReference type="GO" id="GO:0008933">
    <property type="term" value="F:peptidoglycan lytic transglycosylase activity"/>
    <property type="evidence" value="ECO:0007669"/>
    <property type="project" value="TreeGrafter"/>
</dbReference>
<evidence type="ECO:0000256" key="2">
    <source>
        <dbReference type="SAM" id="SignalP"/>
    </source>
</evidence>
<dbReference type="FunFam" id="1.10.8.350:FF:000001">
    <property type="entry name" value="Lytic murein transglycosylase B"/>
    <property type="match status" value="1"/>
</dbReference>
<dbReference type="GO" id="GO:0009253">
    <property type="term" value="P:peptidoglycan catabolic process"/>
    <property type="evidence" value="ECO:0007669"/>
    <property type="project" value="TreeGrafter"/>
</dbReference>
<dbReference type="Gene3D" id="1.10.530.10">
    <property type="match status" value="1"/>
</dbReference>
<dbReference type="InterPro" id="IPR031304">
    <property type="entry name" value="SLT_2"/>
</dbReference>
<accession>A0A5K1IA76</accession>
<evidence type="ECO:0000256" key="1">
    <source>
        <dbReference type="PIRSR" id="PIRSR611757-1"/>
    </source>
</evidence>
<evidence type="ECO:0000259" key="3">
    <source>
        <dbReference type="Pfam" id="PF13406"/>
    </source>
</evidence>
<keyword evidence="5" id="KW-1185">Reference proteome</keyword>
<feature type="signal peptide" evidence="2">
    <location>
        <begin position="1"/>
        <end position="29"/>
    </location>
</feature>
<dbReference type="InterPro" id="IPR043426">
    <property type="entry name" value="MltB-like"/>
</dbReference>
<dbReference type="SUPFAM" id="SSF53955">
    <property type="entry name" value="Lysozyme-like"/>
    <property type="match status" value="1"/>
</dbReference>
<dbReference type="CDD" id="cd13399">
    <property type="entry name" value="Slt35-like"/>
    <property type="match status" value="1"/>
</dbReference>
<dbReference type="AlphaFoldDB" id="A0A5K1IA76"/>
<keyword evidence="4" id="KW-0456">Lyase</keyword>
<gene>
    <name evidence="4" type="primary">mltB_2</name>
    <name evidence="4" type="ORF">HALO32_03481</name>
</gene>
<name>A0A5K1IA76_9GAMM</name>
<dbReference type="Gene3D" id="1.10.8.350">
    <property type="entry name" value="Bacterial muramidase"/>
    <property type="match status" value="1"/>
</dbReference>
<evidence type="ECO:0000313" key="4">
    <source>
        <dbReference type="EMBL" id="VVZ97363.1"/>
    </source>
</evidence>
<sequence>MTVTRFHGSTPLAVIAGVGLSLLTLTAAATDFDPRKHEGARSLVDELVDQGIEREWLEGAMGEAVYRQGVLDAMAGAAERRLTWPEYRAIFLDASRIANGVAFIEAHRPAFEKAEAEYGVPPAVIAAIIGVETRYGGVTGHHRVLDSLATLAFHHPHRGRFFRGELAAFLEIAHEQEQAPGSLTGSYAGAMGYPQFIPTSYRAYAVDFDGDGLRDLWTNPVDAIGSVANYFAEHGWRPGEPLYHEAEGPATPPDRIDFNRAARPPAVTAAELAAAGLEVPDSLADDHRLLPVSLEVEDGEDAWRYVLGEHNFYVITRYNHSHLYAMAVIELAEAIGEARGLEAHWLDATDTTPEEAP</sequence>
<dbReference type="PANTHER" id="PTHR30163:SF9">
    <property type="entry name" value="MEMBRANE-BOUND LYTIC MUREIN TRANSGLYCOSYLASE B"/>
    <property type="match status" value="1"/>
</dbReference>
<feature type="active site" evidence="1">
    <location>
        <position position="132"/>
    </location>
</feature>
<dbReference type="Proteomes" id="UP000326725">
    <property type="component" value="Unassembled WGS sequence"/>
</dbReference>
<dbReference type="EC" id="4.2.2.-" evidence="4"/>
<keyword evidence="2" id="KW-0732">Signal</keyword>
<dbReference type="NCBIfam" id="TIGR02282">
    <property type="entry name" value="MltB"/>
    <property type="match status" value="1"/>
</dbReference>
<evidence type="ECO:0000313" key="5">
    <source>
        <dbReference type="Proteomes" id="UP000326725"/>
    </source>
</evidence>
<dbReference type="RefSeq" id="WP_151445177.1">
    <property type="nucleotide sequence ID" value="NZ_CABVOU010000047.1"/>
</dbReference>
<dbReference type="InterPro" id="IPR011757">
    <property type="entry name" value="Lytic_transglycosylase_MltB"/>
</dbReference>
<feature type="domain" description="Transglycosylase SLT" evidence="3">
    <location>
        <begin position="40"/>
        <end position="333"/>
    </location>
</feature>
<proteinExistence type="predicted"/>
<feature type="chain" id="PRO_5023945046" evidence="2">
    <location>
        <begin position="30"/>
        <end position="357"/>
    </location>
</feature>
<reference evidence="4 5" key="1">
    <citation type="submission" date="2019-09" db="EMBL/GenBank/DDBJ databases">
        <authorList>
            <person name="Criscuolo A."/>
        </authorList>
    </citation>
    <scope>NUCLEOTIDE SEQUENCE [LARGE SCALE GENOMIC DNA]</scope>
    <source>
        <strain evidence="5">3(2)</strain>
    </source>
</reference>
<dbReference type="Pfam" id="PF13406">
    <property type="entry name" value="SLT_2"/>
    <property type="match status" value="1"/>
</dbReference>
<protein>
    <submittedName>
        <fullName evidence="4">Membrane-bound lytic murein transglycosylase B</fullName>
        <ecNumber evidence="4">4.2.2.-</ecNumber>
    </submittedName>
</protein>
<organism evidence="4 5">
    <name type="scientific">Halomonas lysinitropha</name>
    <dbReference type="NCBI Taxonomy" id="2607506"/>
    <lineage>
        <taxon>Bacteria</taxon>
        <taxon>Pseudomonadati</taxon>
        <taxon>Pseudomonadota</taxon>
        <taxon>Gammaproteobacteria</taxon>
        <taxon>Oceanospirillales</taxon>
        <taxon>Halomonadaceae</taxon>
        <taxon>Halomonas</taxon>
    </lineage>
</organism>